<organism evidence="1 2">
    <name type="scientific">Bacteriophage DSS3_VP1</name>
    <dbReference type="NCBI Taxonomy" id="2664196"/>
    <lineage>
        <taxon>Viruses</taxon>
        <taxon>Duplodnaviria</taxon>
        <taxon>Heunggongvirae</taxon>
        <taxon>Uroviricota</taxon>
        <taxon>Caudoviricetes</taxon>
        <taxon>Naomviridae</taxon>
        <taxon>Noahvirus</taxon>
        <taxon>Noahvirus arc</taxon>
    </lineage>
</organism>
<gene>
    <name evidence="1" type="ORF">DSS3VP1_00022</name>
</gene>
<dbReference type="EMBL" id="MN602266">
    <property type="protein sequence ID" value="QGH74591.1"/>
    <property type="molecule type" value="Genomic_DNA"/>
</dbReference>
<dbReference type="Proteomes" id="UP000594402">
    <property type="component" value="Segment"/>
</dbReference>
<dbReference type="InterPro" id="IPR010767">
    <property type="entry name" value="Phage_CGC-2007_Cje0229"/>
</dbReference>
<dbReference type="Pfam" id="PF07087">
    <property type="entry name" value="DUF1353"/>
    <property type="match status" value="1"/>
</dbReference>
<evidence type="ECO:0000313" key="1">
    <source>
        <dbReference type="EMBL" id="QGH74591.1"/>
    </source>
</evidence>
<protein>
    <recommendedName>
        <fullName evidence="3">DUF1353 domain-containing protein</fullName>
    </recommendedName>
</protein>
<reference evidence="1 2" key="1">
    <citation type="submission" date="2019-10" db="EMBL/GenBank/DDBJ databases">
        <title>Isolation and characterisation of a new family of globally distributed lytic roseophage, the Naomivirus.</title>
        <authorList>
            <person name="Rihtman B."/>
            <person name="Puxty R.J."/>
            <person name="Hapeshi A."/>
            <person name="Zhan Y."/>
            <person name="Michinevski S."/>
            <person name="Waterfield N.R."/>
            <person name="Chen F."/>
            <person name="Millard A.D."/>
            <person name="Scanlan D.J."/>
            <person name="Chen Y."/>
        </authorList>
    </citation>
    <scope>NUCLEOTIDE SEQUENCE [LARGE SCALE GENOMIC DNA]</scope>
</reference>
<evidence type="ECO:0008006" key="3">
    <source>
        <dbReference type="Google" id="ProtNLM"/>
    </source>
</evidence>
<sequence>MSHFTELKHWYWQGRNKQYITTKEVKWEIGVEGSSLWVTVPKGFNFDVSVPKALTWLVDPHNPKYFKAACLHDYALHELNWDRVSAAALFSEALRAEKLNSVLRLLMVYAVIGWNWK</sequence>
<name>A0A7S5FQ99_9CAUD</name>
<keyword evidence="2" id="KW-1185">Reference proteome</keyword>
<evidence type="ECO:0000313" key="2">
    <source>
        <dbReference type="Proteomes" id="UP000594402"/>
    </source>
</evidence>
<accession>A0A7S5FQ99</accession>
<proteinExistence type="predicted"/>